<dbReference type="Proteomes" id="UP001479436">
    <property type="component" value="Unassembled WGS sequence"/>
</dbReference>
<dbReference type="Gene3D" id="1.20.900.10">
    <property type="entry name" value="Dbl homology (DH) domain"/>
    <property type="match status" value="1"/>
</dbReference>
<reference evidence="7 8" key="1">
    <citation type="submission" date="2023-04" db="EMBL/GenBank/DDBJ databases">
        <title>Genome of Basidiobolus ranarum AG-B5.</title>
        <authorList>
            <person name="Stajich J.E."/>
            <person name="Carter-House D."/>
            <person name="Gryganskyi A."/>
        </authorList>
    </citation>
    <scope>NUCLEOTIDE SEQUENCE [LARGE SCALE GENOMIC DNA]</scope>
    <source>
        <strain evidence="7 8">AG-B5</strain>
    </source>
</reference>
<dbReference type="InterPro" id="IPR036388">
    <property type="entry name" value="WH-like_DNA-bd_sf"/>
</dbReference>
<dbReference type="SMART" id="SM00036">
    <property type="entry name" value="CNH"/>
    <property type="match status" value="1"/>
</dbReference>
<name>A0ABR2WBE3_9FUNG</name>
<dbReference type="InterPro" id="IPR041675">
    <property type="entry name" value="PH_5"/>
</dbReference>
<feature type="region of interest" description="Disordered" evidence="3">
    <location>
        <begin position="31"/>
        <end position="68"/>
    </location>
</feature>
<evidence type="ECO:0000313" key="7">
    <source>
        <dbReference type="EMBL" id="KAK9729384.1"/>
    </source>
</evidence>
<dbReference type="PROSITE" id="PS50010">
    <property type="entry name" value="DH_2"/>
    <property type="match status" value="1"/>
</dbReference>
<dbReference type="SMART" id="SM00325">
    <property type="entry name" value="RhoGEF"/>
    <property type="match status" value="1"/>
</dbReference>
<dbReference type="InterPro" id="IPR052233">
    <property type="entry name" value="Rho-type_GEFs"/>
</dbReference>
<sequence>MMSRQEPFSATDGSRIPLLKAYRTGEAQDFMTSEPMGLSGGDGSSSIGQNDAEYSFPSSRDSTGTTSRIFSGKHQSRIYSNLTGIESTLRPPRGQHVRSNSDGEFTRMSRTSETMSLSKKKVLIYPALLSKVAEVFREKIVLQNLMKDSLEYKDCFTGREAVDIICYIIRTSDRNLALLLGRALDAQKMFHDVTYEHRLRDSLNELYKFDELISTSYDEDEPDKNSTSLEDVDSGPTVNGVFTLLAGCYSPTCTRDKLCYSIACPRRLEQQARLNMTPSAGLKRTESRSSLQDKQEKQDFWINSVPKDIVDSVSKEEQKRQEIIFEVIYTERDFVRDLEILNELYMAPLMYASVIEETRRESFARDVFYNVMEVYSVGSKLSDDLIKRQNERAVVEQIGDVFLKHVGNFKPFVSYGAHQIYSKHCLELEAKRNHRLAKFLEERERLPESRKLPIYSFLGRPTTRLGRYPLLLEAVVKHTPDGHPDKRDLPIVIKAIKELLSQVNTETGRADNKLRLTKLNDALFSKNNDIKELRLLDESRQLIRDGPIKKRSGVEQVELTMFLFDHALLLTKKKKTKDSDFYEYKVHKKPIPLELLSLSSTDEAIPRVVTRRSSAVFMGKGHLPGTVTPKYISEIGKGGYPLTITHLGKNGGNHTLYAASQADLQMWKEKIEQQRTLITEKKMKFDMEVLTDITFNTTNKVTCSAVVDFSKTIVIGAEDGIYVGVEGSRKSFRKVIDIERVSQVSVLESYNILLVLADKVLVTFPLGTLESTELVSIKRSRKISSHVSFFKVGVCLGKTLVCVVKSTALSSTIKTYEPIPVDTTKKKSSLGKRLLIRSGGDGMKVYKEFYIPTESSSVHFLKSKLCVGCTKGFEIVDLESLNTQDLLDPADENLSFVLKRENIRPVSIFRIRDGDFLLCYDEFAFYVNKNGRRSRPNFIINWEGSPSAFALQYPYAIAFDPSFIEIRHIETGELAQVIIAKNLRPLCIDNQAIHCVVDSILDYQSVLKLQLRTEEPLGPDSVEQKVNGR</sequence>
<dbReference type="SUPFAM" id="SSF48065">
    <property type="entry name" value="DBL homology domain (DH-domain)"/>
    <property type="match status" value="1"/>
</dbReference>
<evidence type="ECO:0000259" key="6">
    <source>
        <dbReference type="PROSITE" id="PS50219"/>
    </source>
</evidence>
<protein>
    <submittedName>
        <fullName evidence="7">RHO1 GDP-GTP exchange protein 2</fullName>
    </submittedName>
</protein>
<dbReference type="InterPro" id="IPR000591">
    <property type="entry name" value="DEP_dom"/>
</dbReference>
<dbReference type="SMART" id="SM00233">
    <property type="entry name" value="PH"/>
    <property type="match status" value="1"/>
</dbReference>
<dbReference type="SUPFAM" id="SSF46785">
    <property type="entry name" value="Winged helix' DNA-binding domain"/>
    <property type="match status" value="1"/>
</dbReference>
<dbReference type="InterPro" id="IPR001849">
    <property type="entry name" value="PH_domain"/>
</dbReference>
<dbReference type="Pfam" id="PF15405">
    <property type="entry name" value="PH_5"/>
    <property type="match status" value="1"/>
</dbReference>
<evidence type="ECO:0000259" key="4">
    <source>
        <dbReference type="PROSITE" id="PS50003"/>
    </source>
</evidence>
<feature type="compositionally biased region" description="Polar residues" evidence="3">
    <location>
        <begin position="56"/>
        <end position="68"/>
    </location>
</feature>
<dbReference type="CDD" id="cd00160">
    <property type="entry name" value="RhoGEF"/>
    <property type="match status" value="1"/>
</dbReference>
<dbReference type="CDD" id="cd04435">
    <property type="entry name" value="DEP_fRom2"/>
    <property type="match status" value="1"/>
</dbReference>
<evidence type="ECO:0000259" key="5">
    <source>
        <dbReference type="PROSITE" id="PS50010"/>
    </source>
</evidence>
<gene>
    <name evidence="7" type="primary">ROM2_1</name>
    <name evidence="7" type="ORF">K7432_000267</name>
</gene>
<dbReference type="Gene3D" id="2.30.29.30">
    <property type="entry name" value="Pleckstrin-homology domain (PH domain)/Phosphotyrosine-binding domain (PTB)"/>
    <property type="match status" value="1"/>
</dbReference>
<dbReference type="PROSITE" id="PS50219">
    <property type="entry name" value="CNH"/>
    <property type="match status" value="1"/>
</dbReference>
<evidence type="ECO:0000256" key="2">
    <source>
        <dbReference type="ARBA" id="ARBA00022658"/>
    </source>
</evidence>
<dbReference type="PROSITE" id="PS50003">
    <property type="entry name" value="PH_DOMAIN"/>
    <property type="match status" value="1"/>
</dbReference>
<comment type="caution">
    <text evidence="7">The sequence shown here is derived from an EMBL/GenBank/DDBJ whole genome shotgun (WGS) entry which is preliminary data.</text>
</comment>
<proteinExistence type="predicted"/>
<keyword evidence="2" id="KW-0344">Guanine-nucleotide releasing factor</keyword>
<dbReference type="InterPro" id="IPR036390">
    <property type="entry name" value="WH_DNA-bd_sf"/>
</dbReference>
<dbReference type="InterPro" id="IPR011993">
    <property type="entry name" value="PH-like_dom_sf"/>
</dbReference>
<feature type="domain" description="CNH" evidence="6">
    <location>
        <begin position="698"/>
        <end position="993"/>
    </location>
</feature>
<dbReference type="Pfam" id="PF00621">
    <property type="entry name" value="RhoGEF"/>
    <property type="match status" value="1"/>
</dbReference>
<dbReference type="InterPro" id="IPR035899">
    <property type="entry name" value="DBL_dom_sf"/>
</dbReference>
<dbReference type="InterPro" id="IPR001180">
    <property type="entry name" value="CNH_dom"/>
</dbReference>
<accession>A0ABR2WBE3</accession>
<feature type="domain" description="PH" evidence="4">
    <location>
        <begin position="541"/>
        <end position="676"/>
    </location>
</feature>
<feature type="region of interest" description="Disordered" evidence="3">
    <location>
        <begin position="89"/>
        <end position="111"/>
    </location>
</feature>
<evidence type="ECO:0000256" key="1">
    <source>
        <dbReference type="ARBA" id="ARBA00022553"/>
    </source>
</evidence>
<dbReference type="SMART" id="SM00049">
    <property type="entry name" value="DEP"/>
    <property type="match status" value="1"/>
</dbReference>
<dbReference type="EMBL" id="JASJQH010006880">
    <property type="protein sequence ID" value="KAK9729384.1"/>
    <property type="molecule type" value="Genomic_DNA"/>
</dbReference>
<dbReference type="Pfam" id="PF00610">
    <property type="entry name" value="DEP"/>
    <property type="match status" value="1"/>
</dbReference>
<dbReference type="PANTHER" id="PTHR46572">
    <property type="entry name" value="RHO1 GDP-GTP EXCHANGE PROTEIN 1-RELATED"/>
    <property type="match status" value="1"/>
</dbReference>
<dbReference type="PANTHER" id="PTHR46572:SF2">
    <property type="entry name" value="RHO1 GDP-GTP EXCHANGE PROTEIN 1-RELATED"/>
    <property type="match status" value="1"/>
</dbReference>
<feature type="domain" description="DH" evidence="5">
    <location>
        <begin position="319"/>
        <end position="506"/>
    </location>
</feature>
<evidence type="ECO:0000256" key="3">
    <source>
        <dbReference type="SAM" id="MobiDB-lite"/>
    </source>
</evidence>
<dbReference type="SUPFAM" id="SSF50729">
    <property type="entry name" value="PH domain-like"/>
    <property type="match status" value="1"/>
</dbReference>
<keyword evidence="8" id="KW-1185">Reference proteome</keyword>
<dbReference type="Gene3D" id="1.10.10.10">
    <property type="entry name" value="Winged helix-like DNA-binding domain superfamily/Winged helix DNA-binding domain"/>
    <property type="match status" value="1"/>
</dbReference>
<evidence type="ECO:0000313" key="8">
    <source>
        <dbReference type="Proteomes" id="UP001479436"/>
    </source>
</evidence>
<dbReference type="Pfam" id="PF00780">
    <property type="entry name" value="CNH"/>
    <property type="match status" value="1"/>
</dbReference>
<keyword evidence="1" id="KW-0597">Phosphoprotein</keyword>
<dbReference type="InterPro" id="IPR000219">
    <property type="entry name" value="DH_dom"/>
</dbReference>
<organism evidence="7 8">
    <name type="scientific">Basidiobolus ranarum</name>
    <dbReference type="NCBI Taxonomy" id="34480"/>
    <lineage>
        <taxon>Eukaryota</taxon>
        <taxon>Fungi</taxon>
        <taxon>Fungi incertae sedis</taxon>
        <taxon>Zoopagomycota</taxon>
        <taxon>Entomophthoromycotina</taxon>
        <taxon>Basidiobolomycetes</taxon>
        <taxon>Basidiobolales</taxon>
        <taxon>Basidiobolaceae</taxon>
        <taxon>Basidiobolus</taxon>
    </lineage>
</organism>